<dbReference type="PROSITE" id="PS51257">
    <property type="entry name" value="PROKAR_LIPOPROTEIN"/>
    <property type="match status" value="1"/>
</dbReference>
<dbReference type="GO" id="GO:0042956">
    <property type="term" value="P:maltodextrin transmembrane transport"/>
    <property type="evidence" value="ECO:0007669"/>
    <property type="project" value="TreeGrafter"/>
</dbReference>
<evidence type="ECO:0000313" key="6">
    <source>
        <dbReference type="Proteomes" id="UP000034616"/>
    </source>
</evidence>
<reference evidence="5 6" key="1">
    <citation type="journal article" date="2015" name="Nature">
        <title>rRNA introns, odd ribosomes, and small enigmatic genomes across a large radiation of phyla.</title>
        <authorList>
            <person name="Brown C.T."/>
            <person name="Hug L.A."/>
            <person name="Thomas B.C."/>
            <person name="Sharon I."/>
            <person name="Castelle C.J."/>
            <person name="Singh A."/>
            <person name="Wilkins M.J."/>
            <person name="Williams K.H."/>
            <person name="Banfield J.F."/>
        </authorList>
    </citation>
    <scope>NUCLEOTIDE SEQUENCE [LARGE SCALE GENOMIC DNA]</scope>
</reference>
<evidence type="ECO:0000256" key="3">
    <source>
        <dbReference type="ARBA" id="ARBA00022729"/>
    </source>
</evidence>
<keyword evidence="3 4" id="KW-0732">Signal</keyword>
<feature type="chain" id="PRO_5002534622" evidence="4">
    <location>
        <begin position="29"/>
        <end position="458"/>
    </location>
</feature>
<dbReference type="Pfam" id="PF13416">
    <property type="entry name" value="SBP_bac_8"/>
    <property type="match status" value="1"/>
</dbReference>
<dbReference type="GO" id="GO:1901982">
    <property type="term" value="F:maltose binding"/>
    <property type="evidence" value="ECO:0007669"/>
    <property type="project" value="TreeGrafter"/>
</dbReference>
<comment type="similarity">
    <text evidence="1">Belongs to the bacterial solute-binding protein 1 family.</text>
</comment>
<proteinExistence type="inferred from homology"/>
<dbReference type="AlphaFoldDB" id="A0A0G0UC45"/>
<dbReference type="Gene3D" id="3.40.190.10">
    <property type="entry name" value="Periplasmic binding protein-like II"/>
    <property type="match status" value="1"/>
</dbReference>
<gene>
    <name evidence="5" type="ORF">UU35_C0011G0012</name>
</gene>
<sequence length="458" mass="52033">MSIRHRFLPFLVLCSLLFSGAGCGTSKAEQEAEKPVKLKVWRVFDEENTLKPVMDAYQKIHPNVSFEYRILRSDEYENELIRAFATGTGPDIFSIHNTWVNAYKDLIFPLPETLKIPYSEMKGTIKKEKVTTVREEKTITPRQVKDQFVDAVAEDVVQEYQSNPKENPKPTIFGLPLSVDTLALFYNKDLLNTVGIAEPPKTWKDFQDQTKKLTRFDNTNKIIQSGAAIGTSKNVERAFDILSVLMMQNGTTMADNGHATFATETDGTFPGTDALRFYTDFANPTKEVYSWNTEQTGSFQAFASGKTAFFLGYSYHIPLLKAQAPKLNMSVTTIPQIISDGRIVNYANYWVETVAKASKNTKWAWDFIQFVTGEKQVPLYLDEAKKPTARRSLIIKQMEDEDINVFVGQLLTAKSWYRGKDMTVVEQIFNQMIDDTLAGTEKLEDILKQAQTKVNQTY</sequence>
<dbReference type="InterPro" id="IPR006059">
    <property type="entry name" value="SBP"/>
</dbReference>
<evidence type="ECO:0000256" key="2">
    <source>
        <dbReference type="ARBA" id="ARBA00022448"/>
    </source>
</evidence>
<feature type="signal peptide" evidence="4">
    <location>
        <begin position="1"/>
        <end position="28"/>
    </location>
</feature>
<comment type="caution">
    <text evidence="5">The sequence shown here is derived from an EMBL/GenBank/DDBJ whole genome shotgun (WGS) entry which is preliminary data.</text>
</comment>
<dbReference type="PANTHER" id="PTHR30061:SF50">
    <property type="entry name" value="MALTOSE_MALTODEXTRIN-BINDING PERIPLASMIC PROTEIN"/>
    <property type="match status" value="1"/>
</dbReference>
<keyword evidence="2" id="KW-0813">Transport</keyword>
<protein>
    <submittedName>
        <fullName evidence="5">CUT1 family carbohydrate ABC transporter, TC 3.A.1.1.-, substrate-binding protein</fullName>
    </submittedName>
</protein>
<dbReference type="SUPFAM" id="SSF53850">
    <property type="entry name" value="Periplasmic binding protein-like II"/>
    <property type="match status" value="1"/>
</dbReference>
<dbReference type="PANTHER" id="PTHR30061">
    <property type="entry name" value="MALTOSE-BINDING PERIPLASMIC PROTEIN"/>
    <property type="match status" value="1"/>
</dbReference>
<evidence type="ECO:0000313" key="5">
    <source>
        <dbReference type="EMBL" id="KKR86559.1"/>
    </source>
</evidence>
<dbReference type="Proteomes" id="UP000034616">
    <property type="component" value="Unassembled WGS sequence"/>
</dbReference>
<dbReference type="GO" id="GO:0055052">
    <property type="term" value="C:ATP-binding cassette (ABC) transporter complex, substrate-binding subunit-containing"/>
    <property type="evidence" value="ECO:0007669"/>
    <property type="project" value="TreeGrafter"/>
</dbReference>
<name>A0A0G0UC45_9BACT</name>
<evidence type="ECO:0000256" key="1">
    <source>
        <dbReference type="ARBA" id="ARBA00008520"/>
    </source>
</evidence>
<dbReference type="GO" id="GO:0015768">
    <property type="term" value="P:maltose transport"/>
    <property type="evidence" value="ECO:0007669"/>
    <property type="project" value="TreeGrafter"/>
</dbReference>
<accession>A0A0G0UC45</accession>
<evidence type="ECO:0000256" key="4">
    <source>
        <dbReference type="SAM" id="SignalP"/>
    </source>
</evidence>
<organism evidence="5 6">
    <name type="scientific">Candidatus Uhrbacteria bacterium GW2011_GWC2_41_11</name>
    <dbReference type="NCBI Taxonomy" id="1618985"/>
    <lineage>
        <taxon>Bacteria</taxon>
        <taxon>Candidatus Uhriibacteriota</taxon>
    </lineage>
</organism>
<dbReference type="EMBL" id="LCAH01000011">
    <property type="protein sequence ID" value="KKR86559.1"/>
    <property type="molecule type" value="Genomic_DNA"/>
</dbReference>